<organism evidence="1 2">
    <name type="scientific">Schizopora paradoxa</name>
    <dbReference type="NCBI Taxonomy" id="27342"/>
    <lineage>
        <taxon>Eukaryota</taxon>
        <taxon>Fungi</taxon>
        <taxon>Dikarya</taxon>
        <taxon>Basidiomycota</taxon>
        <taxon>Agaricomycotina</taxon>
        <taxon>Agaricomycetes</taxon>
        <taxon>Hymenochaetales</taxon>
        <taxon>Schizoporaceae</taxon>
        <taxon>Schizopora</taxon>
    </lineage>
</organism>
<reference evidence="1 2" key="1">
    <citation type="submission" date="2015-04" db="EMBL/GenBank/DDBJ databases">
        <title>Complete genome sequence of Schizopora paradoxa KUC8140, a cosmopolitan wood degrader in East Asia.</title>
        <authorList>
            <consortium name="DOE Joint Genome Institute"/>
            <person name="Min B."/>
            <person name="Park H."/>
            <person name="Jang Y."/>
            <person name="Kim J.-J."/>
            <person name="Kim K.H."/>
            <person name="Pangilinan J."/>
            <person name="Lipzen A."/>
            <person name="Riley R."/>
            <person name="Grigoriev I.V."/>
            <person name="Spatafora J.W."/>
            <person name="Choi I.-G."/>
        </authorList>
    </citation>
    <scope>NUCLEOTIDE SEQUENCE [LARGE SCALE GENOMIC DNA]</scope>
    <source>
        <strain evidence="1 2">KUC8140</strain>
    </source>
</reference>
<proteinExistence type="predicted"/>
<keyword evidence="2" id="KW-1185">Reference proteome</keyword>
<sequence>MITSGYEVLTRILPKDYTIDDAVFRVWFTTRSHGPAICAIQVENVNHDLQRKLASPHPLMKVVARNRPLLPSPPSAKHPNGKLPGPQVEIQVVDSIHTTVVRYVAFEPDARVKAKSLEVSDEEIVSEPVDFELRPLGVRDVVSDIFSAICVRGEDPWARTTSTSGKSTRGAKSKQEHVCDVIDKFIKTSLKTDVAD</sequence>
<dbReference type="Proteomes" id="UP000053477">
    <property type="component" value="Unassembled WGS sequence"/>
</dbReference>
<dbReference type="InParanoid" id="A0A0H2R121"/>
<name>A0A0H2R121_9AGAM</name>
<evidence type="ECO:0000313" key="1">
    <source>
        <dbReference type="EMBL" id="KLO04977.1"/>
    </source>
</evidence>
<dbReference type="AlphaFoldDB" id="A0A0H2R121"/>
<gene>
    <name evidence="1" type="ORF">SCHPADRAFT_947295</name>
</gene>
<accession>A0A0H2R121</accession>
<evidence type="ECO:0000313" key="2">
    <source>
        <dbReference type="Proteomes" id="UP000053477"/>
    </source>
</evidence>
<dbReference type="EMBL" id="KQ086390">
    <property type="protein sequence ID" value="KLO04977.1"/>
    <property type="molecule type" value="Genomic_DNA"/>
</dbReference>
<protein>
    <submittedName>
        <fullName evidence="1">Uncharacterized protein</fullName>
    </submittedName>
</protein>